<keyword evidence="6 13" id="KW-0999">Mitochondrion inner membrane</keyword>
<dbReference type="InParanoid" id="A0A3N4KLG6"/>
<sequence>MLRLSSAAPARAIANIARSQYALKQQQRYLADIKFPQSTPTSTKPGEIKTPGNGIGSKGPLSEPQPVRKSASPVTPTSASPSSPTKVVPPTPAGPKTQTAPPVVAPTSSSAVKTETVTPSSPAEKPVAAAATPPPPPPVKPASDSAPPPPPGSNPVKKTHRLRNFIITLTLLTSLSFGGGVFYSLKSDNFHDFFTEYIPFGEEAVLYFEEREFRRRFPNALSRLMPAKEALPKVTIPRSSGATWRNYEEEKPKTTDVGKHGPHISAKGTKDQQAERAELTGGPKANSSEQKPAEATVLGEKTGPTGKDSAKVEGVTKLGKASGGSNYSISPVEMESVNDPVVQDLVKVVNTIISLVNNSGSAKAFEDVISSAKSELSHLNAQIATIKGDLEKATEEKLKSKDVEFASAAQSLVSKVNSEVSDLEHKWKEEFEHEREKIIQSYRERLGNELERSHKIAEQRLRNELLEQAIEMKRKFIGEIEERVETERNGRLGKLQELTNSVDELSKLSTSWADVIDANLKTQQMHVALEAVRAAYESPEQPKPFLREVAALKEVAGDDGVVSAAIASINPRAYQEGVPTQTQLVDRFRRVAEEVRKAALLPEDAGFAGHASSWLLSKVLFRKQGLAQGNDVESILTRTETFLQEGDIDSAAREMNQLSGWSRTLAKDWLKEARLLLEVQQAVDVIAAEARLQSLRVQERN</sequence>
<feature type="coiled-coil region" evidence="14">
    <location>
        <begin position="362"/>
        <end position="396"/>
    </location>
</feature>
<proteinExistence type="inferred from homology"/>
<evidence type="ECO:0000256" key="8">
    <source>
        <dbReference type="ARBA" id="ARBA00022989"/>
    </source>
</evidence>
<keyword evidence="11" id="KW-0472">Membrane</keyword>
<feature type="region of interest" description="Disordered" evidence="15">
    <location>
        <begin position="33"/>
        <end position="158"/>
    </location>
</feature>
<evidence type="ECO:0000256" key="5">
    <source>
        <dbReference type="ARBA" id="ARBA00022692"/>
    </source>
</evidence>
<feature type="compositionally biased region" description="Basic and acidic residues" evidence="15">
    <location>
        <begin position="246"/>
        <end position="259"/>
    </location>
</feature>
<dbReference type="STRING" id="1392247.A0A3N4KLG6"/>
<evidence type="ECO:0000256" key="14">
    <source>
        <dbReference type="SAM" id="Coils"/>
    </source>
</evidence>
<evidence type="ECO:0000256" key="4">
    <source>
        <dbReference type="ARBA" id="ARBA00018116"/>
    </source>
</evidence>
<dbReference type="InterPro" id="IPR019133">
    <property type="entry name" value="MIC60"/>
</dbReference>
<dbReference type="FunCoup" id="A0A3N4KLG6">
    <property type="interactions" value="167"/>
</dbReference>
<evidence type="ECO:0000256" key="9">
    <source>
        <dbReference type="ARBA" id="ARBA00023054"/>
    </source>
</evidence>
<evidence type="ECO:0000256" key="13">
    <source>
        <dbReference type="RuleBase" id="RU363000"/>
    </source>
</evidence>
<evidence type="ECO:0000256" key="6">
    <source>
        <dbReference type="ARBA" id="ARBA00022792"/>
    </source>
</evidence>
<dbReference type="AlphaFoldDB" id="A0A3N4KLG6"/>
<dbReference type="OrthoDB" id="10261039at2759"/>
<keyword evidence="9 14" id="KW-0175">Coiled coil</keyword>
<feature type="compositionally biased region" description="Basic and acidic residues" evidence="15">
    <location>
        <begin position="268"/>
        <end position="278"/>
    </location>
</feature>
<dbReference type="PANTHER" id="PTHR15415">
    <property type="entry name" value="MITOFILIN"/>
    <property type="match status" value="1"/>
</dbReference>
<dbReference type="GO" id="GO:0061617">
    <property type="term" value="C:MICOS complex"/>
    <property type="evidence" value="ECO:0007669"/>
    <property type="project" value="TreeGrafter"/>
</dbReference>
<comment type="function">
    <text evidence="12">Component of the MICOS complex, a large protein complex of the mitochondrial inner membrane that plays crucial roles in the maintenance of crista junctions, inner membrane architecture, and formation of contact sites to the outer membrane. Plays a role in keeping cristae membranes connected to the inner boundary membrane. Also promotes protein import via the mitochondrial intermembrane space assembly (MIA) pathway.</text>
</comment>
<feature type="compositionally biased region" description="Pro residues" evidence="15">
    <location>
        <begin position="132"/>
        <end position="153"/>
    </location>
</feature>
<dbReference type="GO" id="GO:0042407">
    <property type="term" value="P:cristae formation"/>
    <property type="evidence" value="ECO:0007669"/>
    <property type="project" value="TreeGrafter"/>
</dbReference>
<evidence type="ECO:0000256" key="11">
    <source>
        <dbReference type="ARBA" id="ARBA00023136"/>
    </source>
</evidence>
<evidence type="ECO:0000313" key="17">
    <source>
        <dbReference type="Proteomes" id="UP000277580"/>
    </source>
</evidence>
<dbReference type="EMBL" id="ML119136">
    <property type="protein sequence ID" value="RPB11406.1"/>
    <property type="molecule type" value="Genomic_DNA"/>
</dbReference>
<organism evidence="16 17">
    <name type="scientific">Morchella conica CCBAS932</name>
    <dbReference type="NCBI Taxonomy" id="1392247"/>
    <lineage>
        <taxon>Eukaryota</taxon>
        <taxon>Fungi</taxon>
        <taxon>Dikarya</taxon>
        <taxon>Ascomycota</taxon>
        <taxon>Pezizomycotina</taxon>
        <taxon>Pezizomycetes</taxon>
        <taxon>Pezizales</taxon>
        <taxon>Morchellaceae</taxon>
        <taxon>Morchella</taxon>
    </lineage>
</organism>
<evidence type="ECO:0000256" key="15">
    <source>
        <dbReference type="SAM" id="MobiDB-lite"/>
    </source>
</evidence>
<name>A0A3N4KLG6_9PEZI</name>
<protein>
    <recommendedName>
        <fullName evidence="4 13">MICOS complex subunit MIC60</fullName>
    </recommendedName>
    <alternativeName>
        <fullName evidence="13">Mitofilin</fullName>
    </alternativeName>
</protein>
<evidence type="ECO:0000313" key="16">
    <source>
        <dbReference type="EMBL" id="RPB11406.1"/>
    </source>
</evidence>
<keyword evidence="7" id="KW-0809">Transit peptide</keyword>
<feature type="region of interest" description="Disordered" evidence="15">
    <location>
        <begin position="242"/>
        <end position="310"/>
    </location>
</feature>
<evidence type="ECO:0000256" key="12">
    <source>
        <dbReference type="ARBA" id="ARBA00025571"/>
    </source>
</evidence>
<keyword evidence="5 13" id="KW-0812">Transmembrane</keyword>
<feature type="compositionally biased region" description="Low complexity" evidence="15">
    <location>
        <begin position="119"/>
        <end position="131"/>
    </location>
</feature>
<dbReference type="PANTHER" id="PTHR15415:SF7">
    <property type="entry name" value="MICOS COMPLEX SUBUNIT MIC60"/>
    <property type="match status" value="1"/>
</dbReference>
<accession>A0A3N4KLG6</accession>
<gene>
    <name evidence="16" type="ORF">P167DRAFT_536826</name>
</gene>
<evidence type="ECO:0000256" key="7">
    <source>
        <dbReference type="ARBA" id="ARBA00022946"/>
    </source>
</evidence>
<comment type="subunit">
    <text evidence="3 13">Component of the mitochondrial contact site and cristae organizing system (MICOS) complex.</text>
</comment>
<feature type="compositionally biased region" description="Low complexity" evidence="15">
    <location>
        <begin position="69"/>
        <end position="86"/>
    </location>
</feature>
<comment type="subcellular location">
    <subcellularLocation>
        <location evidence="1 13">Mitochondrion inner membrane</location>
        <topology evidence="1 13">Single-pass membrane protein</topology>
    </subcellularLocation>
</comment>
<keyword evidence="8" id="KW-1133">Transmembrane helix</keyword>
<comment type="similarity">
    <text evidence="2 13">Belongs to the MICOS complex subunit Mic60 family.</text>
</comment>
<keyword evidence="10 13" id="KW-0496">Mitochondrion</keyword>
<dbReference type="Proteomes" id="UP000277580">
    <property type="component" value="Unassembled WGS sequence"/>
</dbReference>
<evidence type="ECO:0000256" key="2">
    <source>
        <dbReference type="ARBA" id="ARBA00010877"/>
    </source>
</evidence>
<reference evidence="16 17" key="1">
    <citation type="journal article" date="2018" name="Nat. Ecol. Evol.">
        <title>Pezizomycetes genomes reveal the molecular basis of ectomycorrhizal truffle lifestyle.</title>
        <authorList>
            <person name="Murat C."/>
            <person name="Payen T."/>
            <person name="Noel B."/>
            <person name="Kuo A."/>
            <person name="Morin E."/>
            <person name="Chen J."/>
            <person name="Kohler A."/>
            <person name="Krizsan K."/>
            <person name="Balestrini R."/>
            <person name="Da Silva C."/>
            <person name="Montanini B."/>
            <person name="Hainaut M."/>
            <person name="Levati E."/>
            <person name="Barry K.W."/>
            <person name="Belfiori B."/>
            <person name="Cichocki N."/>
            <person name="Clum A."/>
            <person name="Dockter R.B."/>
            <person name="Fauchery L."/>
            <person name="Guy J."/>
            <person name="Iotti M."/>
            <person name="Le Tacon F."/>
            <person name="Lindquist E.A."/>
            <person name="Lipzen A."/>
            <person name="Malagnac F."/>
            <person name="Mello A."/>
            <person name="Molinier V."/>
            <person name="Miyauchi S."/>
            <person name="Poulain J."/>
            <person name="Riccioni C."/>
            <person name="Rubini A."/>
            <person name="Sitrit Y."/>
            <person name="Splivallo R."/>
            <person name="Traeger S."/>
            <person name="Wang M."/>
            <person name="Zifcakova L."/>
            <person name="Wipf D."/>
            <person name="Zambonelli A."/>
            <person name="Paolocci F."/>
            <person name="Nowrousian M."/>
            <person name="Ottonello S."/>
            <person name="Baldrian P."/>
            <person name="Spatafora J.W."/>
            <person name="Henrissat B."/>
            <person name="Nagy L.G."/>
            <person name="Aury J.M."/>
            <person name="Wincker P."/>
            <person name="Grigoriev I.V."/>
            <person name="Bonfante P."/>
            <person name="Martin F.M."/>
        </authorList>
    </citation>
    <scope>NUCLEOTIDE SEQUENCE [LARGE SCALE GENOMIC DNA]</scope>
    <source>
        <strain evidence="16 17">CCBAS932</strain>
    </source>
</reference>
<evidence type="ECO:0000256" key="3">
    <source>
        <dbReference type="ARBA" id="ARBA00011875"/>
    </source>
</evidence>
<dbReference type="Pfam" id="PF09731">
    <property type="entry name" value="Mitofilin"/>
    <property type="match status" value="2"/>
</dbReference>
<keyword evidence="17" id="KW-1185">Reference proteome</keyword>
<feature type="compositionally biased region" description="Polar residues" evidence="15">
    <location>
        <begin position="96"/>
        <end position="118"/>
    </location>
</feature>
<evidence type="ECO:0000256" key="1">
    <source>
        <dbReference type="ARBA" id="ARBA00004434"/>
    </source>
</evidence>
<evidence type="ECO:0000256" key="10">
    <source>
        <dbReference type="ARBA" id="ARBA00023128"/>
    </source>
</evidence>